<accession>A0A845AMB5</accession>
<dbReference type="EMBL" id="WTYA01000014">
    <property type="protein sequence ID" value="MXP30021.1"/>
    <property type="molecule type" value="Genomic_DNA"/>
</dbReference>
<dbReference type="InterPro" id="IPR036388">
    <property type="entry name" value="WH-like_DNA-bd_sf"/>
</dbReference>
<dbReference type="GO" id="GO:0003677">
    <property type="term" value="F:DNA binding"/>
    <property type="evidence" value="ECO:0007669"/>
    <property type="project" value="UniProtKB-KW"/>
</dbReference>
<feature type="domain" description="RNA polymerase sigma factor 70 region 4 type 2" evidence="7">
    <location>
        <begin position="107"/>
        <end position="157"/>
    </location>
</feature>
<keyword evidence="2" id="KW-0805">Transcription regulation</keyword>
<evidence type="ECO:0000256" key="5">
    <source>
        <dbReference type="ARBA" id="ARBA00023163"/>
    </source>
</evidence>
<dbReference type="InterPro" id="IPR007627">
    <property type="entry name" value="RNA_pol_sigma70_r2"/>
</dbReference>
<evidence type="ECO:0000313" key="8">
    <source>
        <dbReference type="EMBL" id="MXP30021.1"/>
    </source>
</evidence>
<sequence>MLNEHRPELVRFLTARCGNSNEAEDLFQELWLKAATTVTGPIANGRAYLFRMAHHLVLDRVRERTRRMRRERIWLDDGAYAPTESVHSDPSPSAENALLVEEEVEVLRDAIAQLPPGARRALVLYRFEGHSQANIASLMGISRSGVEKHIAAAMRHLRDALANSGYFDGAASKEVDGREARTPSDGKDR</sequence>
<dbReference type="OrthoDB" id="7447094at2"/>
<dbReference type="InterPro" id="IPR039425">
    <property type="entry name" value="RNA_pol_sigma-70-like"/>
</dbReference>
<dbReference type="InterPro" id="IPR013249">
    <property type="entry name" value="RNA_pol_sigma70_r4_t2"/>
</dbReference>
<dbReference type="NCBIfam" id="TIGR02937">
    <property type="entry name" value="sigma70-ECF"/>
    <property type="match status" value="1"/>
</dbReference>
<dbReference type="CDD" id="cd06171">
    <property type="entry name" value="Sigma70_r4"/>
    <property type="match status" value="1"/>
</dbReference>
<reference evidence="8 9" key="1">
    <citation type="submission" date="2019-12" db="EMBL/GenBank/DDBJ databases">
        <title>Genomic-based taxomic classification of the family Erythrobacteraceae.</title>
        <authorList>
            <person name="Xu L."/>
        </authorList>
    </citation>
    <scope>NUCLEOTIDE SEQUENCE [LARGE SCALE GENOMIC DNA]</scope>
    <source>
        <strain evidence="8 9">KEMB 9005-328</strain>
    </source>
</reference>
<comment type="similarity">
    <text evidence="1">Belongs to the sigma-70 factor family. ECF subfamily.</text>
</comment>
<comment type="caution">
    <text evidence="8">The sequence shown here is derived from an EMBL/GenBank/DDBJ whole genome shotgun (WGS) entry which is preliminary data.</text>
</comment>
<keyword evidence="5" id="KW-0804">Transcription</keyword>
<evidence type="ECO:0000259" key="6">
    <source>
        <dbReference type="Pfam" id="PF04542"/>
    </source>
</evidence>
<dbReference type="Proteomes" id="UP000439780">
    <property type="component" value="Unassembled WGS sequence"/>
</dbReference>
<dbReference type="Gene3D" id="1.10.10.10">
    <property type="entry name" value="Winged helix-like DNA-binding domain superfamily/Winged helix DNA-binding domain"/>
    <property type="match status" value="1"/>
</dbReference>
<dbReference type="InterPro" id="IPR013325">
    <property type="entry name" value="RNA_pol_sigma_r2"/>
</dbReference>
<dbReference type="SUPFAM" id="SSF88946">
    <property type="entry name" value="Sigma2 domain of RNA polymerase sigma factors"/>
    <property type="match status" value="1"/>
</dbReference>
<gene>
    <name evidence="8" type="ORF">GRI58_14520</name>
</gene>
<dbReference type="Pfam" id="PF08281">
    <property type="entry name" value="Sigma70_r4_2"/>
    <property type="match status" value="1"/>
</dbReference>
<keyword evidence="9" id="KW-1185">Reference proteome</keyword>
<keyword evidence="4" id="KW-0238">DNA-binding</keyword>
<evidence type="ECO:0000256" key="1">
    <source>
        <dbReference type="ARBA" id="ARBA00010641"/>
    </source>
</evidence>
<feature type="domain" description="RNA polymerase sigma-70 region 2" evidence="6">
    <location>
        <begin position="2"/>
        <end position="67"/>
    </location>
</feature>
<dbReference type="AlphaFoldDB" id="A0A845AMB5"/>
<dbReference type="GO" id="GO:0006352">
    <property type="term" value="P:DNA-templated transcription initiation"/>
    <property type="evidence" value="ECO:0007669"/>
    <property type="project" value="InterPro"/>
</dbReference>
<dbReference type="Gene3D" id="1.10.1740.10">
    <property type="match status" value="1"/>
</dbReference>
<dbReference type="SUPFAM" id="SSF88659">
    <property type="entry name" value="Sigma3 and sigma4 domains of RNA polymerase sigma factors"/>
    <property type="match status" value="1"/>
</dbReference>
<dbReference type="Pfam" id="PF04542">
    <property type="entry name" value="Sigma70_r2"/>
    <property type="match status" value="1"/>
</dbReference>
<protein>
    <submittedName>
        <fullName evidence="8">Sigma-70 family RNA polymerase sigma factor</fullName>
    </submittedName>
</protein>
<dbReference type="PANTHER" id="PTHR43133:SF8">
    <property type="entry name" value="RNA POLYMERASE SIGMA FACTOR HI_1459-RELATED"/>
    <property type="match status" value="1"/>
</dbReference>
<evidence type="ECO:0000259" key="7">
    <source>
        <dbReference type="Pfam" id="PF08281"/>
    </source>
</evidence>
<proteinExistence type="inferred from homology"/>
<keyword evidence="3" id="KW-0731">Sigma factor</keyword>
<evidence type="ECO:0000256" key="4">
    <source>
        <dbReference type="ARBA" id="ARBA00023125"/>
    </source>
</evidence>
<evidence type="ECO:0000313" key="9">
    <source>
        <dbReference type="Proteomes" id="UP000439780"/>
    </source>
</evidence>
<organism evidence="8 9">
    <name type="scientific">Qipengyuania algicida</name>
    <dbReference type="NCBI Taxonomy" id="1836209"/>
    <lineage>
        <taxon>Bacteria</taxon>
        <taxon>Pseudomonadati</taxon>
        <taxon>Pseudomonadota</taxon>
        <taxon>Alphaproteobacteria</taxon>
        <taxon>Sphingomonadales</taxon>
        <taxon>Erythrobacteraceae</taxon>
        <taxon>Qipengyuania</taxon>
    </lineage>
</organism>
<evidence type="ECO:0000256" key="3">
    <source>
        <dbReference type="ARBA" id="ARBA00023082"/>
    </source>
</evidence>
<dbReference type="PANTHER" id="PTHR43133">
    <property type="entry name" value="RNA POLYMERASE ECF-TYPE SIGMA FACTO"/>
    <property type="match status" value="1"/>
</dbReference>
<evidence type="ECO:0000256" key="2">
    <source>
        <dbReference type="ARBA" id="ARBA00023015"/>
    </source>
</evidence>
<name>A0A845AMB5_9SPHN</name>
<dbReference type="InterPro" id="IPR013324">
    <property type="entry name" value="RNA_pol_sigma_r3/r4-like"/>
</dbReference>
<dbReference type="InterPro" id="IPR014284">
    <property type="entry name" value="RNA_pol_sigma-70_dom"/>
</dbReference>
<dbReference type="GO" id="GO:0016987">
    <property type="term" value="F:sigma factor activity"/>
    <property type="evidence" value="ECO:0007669"/>
    <property type="project" value="UniProtKB-KW"/>
</dbReference>